<dbReference type="EMBL" id="BAABME010009569">
    <property type="protein sequence ID" value="GAA0175403.1"/>
    <property type="molecule type" value="Genomic_DNA"/>
</dbReference>
<name>A0AAV3RHB5_LITER</name>
<evidence type="ECO:0000313" key="2">
    <source>
        <dbReference type="Proteomes" id="UP001454036"/>
    </source>
</evidence>
<keyword evidence="2" id="KW-1185">Reference proteome</keyword>
<dbReference type="CDD" id="cd09272">
    <property type="entry name" value="RNase_HI_RT_Ty1"/>
    <property type="match status" value="1"/>
</dbReference>
<accession>A0AAV3RHB5</accession>
<dbReference type="Proteomes" id="UP001454036">
    <property type="component" value="Unassembled WGS sequence"/>
</dbReference>
<sequence length="92" mass="10387">MGLGLSSTDAIPVYYDSQSTLHHAHNLVFHDRSKHIEMDCDFVRDAIQDGTIVSNHVSTTSQLANFFTKPLGKQRFEFLLRKLSICDIHAPT</sequence>
<dbReference type="AlphaFoldDB" id="A0AAV3RHB5"/>
<protein>
    <submittedName>
        <fullName evidence="1">Uncharacterized protein</fullName>
    </submittedName>
</protein>
<comment type="caution">
    <text evidence="1">The sequence shown here is derived from an EMBL/GenBank/DDBJ whole genome shotgun (WGS) entry which is preliminary data.</text>
</comment>
<proteinExistence type="predicted"/>
<reference evidence="1 2" key="1">
    <citation type="submission" date="2024-01" db="EMBL/GenBank/DDBJ databases">
        <title>The complete chloroplast genome sequence of Lithospermum erythrorhizon: insights into the phylogenetic relationship among Boraginaceae species and the maternal lineages of purple gromwells.</title>
        <authorList>
            <person name="Okada T."/>
            <person name="Watanabe K."/>
        </authorList>
    </citation>
    <scope>NUCLEOTIDE SEQUENCE [LARGE SCALE GENOMIC DNA]</scope>
</reference>
<organism evidence="1 2">
    <name type="scientific">Lithospermum erythrorhizon</name>
    <name type="common">Purple gromwell</name>
    <name type="synonym">Lithospermum officinale var. erythrorhizon</name>
    <dbReference type="NCBI Taxonomy" id="34254"/>
    <lineage>
        <taxon>Eukaryota</taxon>
        <taxon>Viridiplantae</taxon>
        <taxon>Streptophyta</taxon>
        <taxon>Embryophyta</taxon>
        <taxon>Tracheophyta</taxon>
        <taxon>Spermatophyta</taxon>
        <taxon>Magnoliopsida</taxon>
        <taxon>eudicotyledons</taxon>
        <taxon>Gunneridae</taxon>
        <taxon>Pentapetalae</taxon>
        <taxon>asterids</taxon>
        <taxon>lamiids</taxon>
        <taxon>Boraginales</taxon>
        <taxon>Boraginaceae</taxon>
        <taxon>Boraginoideae</taxon>
        <taxon>Lithospermeae</taxon>
        <taxon>Lithospermum</taxon>
    </lineage>
</organism>
<evidence type="ECO:0000313" key="1">
    <source>
        <dbReference type="EMBL" id="GAA0175403.1"/>
    </source>
</evidence>
<gene>
    <name evidence="1" type="ORF">LIER_28583</name>
</gene>